<dbReference type="InterPro" id="IPR036259">
    <property type="entry name" value="MFS_trans_sf"/>
</dbReference>
<organism evidence="3 4">
    <name type="scientific">Lithospermum erythrorhizon</name>
    <name type="common">Purple gromwell</name>
    <name type="synonym">Lithospermum officinale var. erythrorhizon</name>
    <dbReference type="NCBI Taxonomy" id="34254"/>
    <lineage>
        <taxon>Eukaryota</taxon>
        <taxon>Viridiplantae</taxon>
        <taxon>Streptophyta</taxon>
        <taxon>Embryophyta</taxon>
        <taxon>Tracheophyta</taxon>
        <taxon>Spermatophyta</taxon>
        <taxon>Magnoliopsida</taxon>
        <taxon>eudicotyledons</taxon>
        <taxon>Gunneridae</taxon>
        <taxon>Pentapetalae</taxon>
        <taxon>asterids</taxon>
        <taxon>lamiids</taxon>
        <taxon>Boraginales</taxon>
        <taxon>Boraginaceae</taxon>
        <taxon>Boraginoideae</taxon>
        <taxon>Lithospermeae</taxon>
        <taxon>Lithospermum</taxon>
    </lineage>
</organism>
<gene>
    <name evidence="3" type="ORF">LIER_24664</name>
</gene>
<keyword evidence="2" id="KW-1133">Transmembrane helix</keyword>
<comment type="similarity">
    <text evidence="1">Belongs to the major facilitator superfamily. Phosphate:H(+) symporter (TC 2.A.1.9) family.</text>
</comment>
<evidence type="ECO:0000256" key="2">
    <source>
        <dbReference type="SAM" id="Phobius"/>
    </source>
</evidence>
<evidence type="ECO:0000313" key="4">
    <source>
        <dbReference type="Proteomes" id="UP001454036"/>
    </source>
</evidence>
<sequence>MTKGHDYLVFTKAYPFIIGLIFSQTLADNTLVIVLITYLKEEWNQSLRLAAAIVNFREFFTEISKVYVAHLSDEYFGRFPAVLWLTGSYTLGLVMLWVLEAHNTYNTKMLYLALFFISLGKAGDVVLKSFISDQLRVKEPSKKVDEDLIEGRTKVWRGFPWILAAGIASFLNASWEAYSILLTIILGVELLGFWSGKPLYAYQFIETESAWKKIYYVGKAAFLKRHLPNPKSAGEFYENTKDHNPLKPNIFFFRYAFQINIMSLY</sequence>
<dbReference type="Gene3D" id="1.20.1250.20">
    <property type="entry name" value="MFS general substrate transporter like domains"/>
    <property type="match status" value="1"/>
</dbReference>
<keyword evidence="2" id="KW-0472">Membrane</keyword>
<evidence type="ECO:0000313" key="3">
    <source>
        <dbReference type="EMBL" id="GAA0170394.1"/>
    </source>
</evidence>
<dbReference type="EMBL" id="BAABME010007226">
    <property type="protein sequence ID" value="GAA0170394.1"/>
    <property type="molecule type" value="Genomic_DNA"/>
</dbReference>
<dbReference type="Proteomes" id="UP001454036">
    <property type="component" value="Unassembled WGS sequence"/>
</dbReference>
<dbReference type="SUPFAM" id="SSF103473">
    <property type="entry name" value="MFS general substrate transporter"/>
    <property type="match status" value="1"/>
</dbReference>
<reference evidence="3 4" key="1">
    <citation type="submission" date="2024-01" db="EMBL/GenBank/DDBJ databases">
        <title>The complete chloroplast genome sequence of Lithospermum erythrorhizon: insights into the phylogenetic relationship among Boraginaceae species and the maternal lineages of purple gromwells.</title>
        <authorList>
            <person name="Okada T."/>
            <person name="Watanabe K."/>
        </authorList>
    </citation>
    <scope>NUCLEOTIDE SEQUENCE [LARGE SCALE GENOMIC DNA]</scope>
</reference>
<feature type="transmembrane region" description="Helical" evidence="2">
    <location>
        <begin position="16"/>
        <end position="39"/>
    </location>
</feature>
<feature type="transmembrane region" description="Helical" evidence="2">
    <location>
        <begin position="81"/>
        <end position="99"/>
    </location>
</feature>
<dbReference type="AlphaFoldDB" id="A0AAV3R3I2"/>
<proteinExistence type="inferred from homology"/>
<feature type="transmembrane region" description="Helical" evidence="2">
    <location>
        <begin position="177"/>
        <end position="194"/>
    </location>
</feature>
<name>A0AAV3R3I2_LITER</name>
<keyword evidence="4" id="KW-1185">Reference proteome</keyword>
<evidence type="ECO:0000256" key="1">
    <source>
        <dbReference type="ARBA" id="ARBA00044504"/>
    </source>
</evidence>
<accession>A0AAV3R3I2</accession>
<protein>
    <recommendedName>
        <fullName evidence="5">DUF1295 domain-containing protein</fullName>
    </recommendedName>
</protein>
<comment type="caution">
    <text evidence="3">The sequence shown here is derived from an EMBL/GenBank/DDBJ whole genome shotgun (WGS) entry which is preliminary data.</text>
</comment>
<keyword evidence="2" id="KW-0812">Transmembrane</keyword>
<evidence type="ECO:0008006" key="5">
    <source>
        <dbReference type="Google" id="ProtNLM"/>
    </source>
</evidence>
<dbReference type="PANTHER" id="PTHR11654">
    <property type="entry name" value="OLIGOPEPTIDE TRANSPORTER-RELATED"/>
    <property type="match status" value="1"/>
</dbReference>
<feature type="transmembrane region" description="Helical" evidence="2">
    <location>
        <begin position="111"/>
        <end position="131"/>
    </location>
</feature>